<evidence type="ECO:0000313" key="3">
    <source>
        <dbReference type="Proteomes" id="UP000095023"/>
    </source>
</evidence>
<evidence type="ECO:0000256" key="1">
    <source>
        <dbReference type="SAM" id="MobiDB-lite"/>
    </source>
</evidence>
<name>A0A1E4TA35_9ASCO</name>
<dbReference type="OrthoDB" id="3980854at2759"/>
<feature type="region of interest" description="Disordered" evidence="1">
    <location>
        <begin position="491"/>
        <end position="583"/>
    </location>
</feature>
<proteinExistence type="predicted"/>
<feature type="region of interest" description="Disordered" evidence="1">
    <location>
        <begin position="1"/>
        <end position="100"/>
    </location>
</feature>
<evidence type="ECO:0000313" key="2">
    <source>
        <dbReference type="EMBL" id="ODV88616.1"/>
    </source>
</evidence>
<accession>A0A1E4TA35</accession>
<sequence>MSLSSSNITTQDHTPTDPTESRSSADINPQSSLASKSDINSEFIDDQNDRKQNLDHPDSCEEIDLSSAPSDRSAHSSSSTASSPLAINTSAQSLQTRPQGRPYSQEMIVRFVHCSSLESAYRSQERRGDHLTNVAQFNTSDRYVEGIPAFNTINEALKEFYNLEKFLLVKVIRSSARNRKRELYSSSSSGSICRMETIVPPDICSAEFVKRNVVYPRYKAYMKIIVLDYPKNENPKQVLYADPVTYHYDSVHGNLPGDDTKIIKNFEDSPTLISQYAAKAQQQRDNSMRPVVPMAGGVGHWQNMNGMPPADEYGRRMRHADMNSAVHEYISPGQPNMQWTPGFVGYPTLAPPGHIPPMAPAAHGAPSGMAAPHAAPPYHPGYVPYPGHEYNYLHPENVPGRAGYPDGSSAKPGYYMPPQAYSEYIPDRYPQYFMPQRYQAKAAPAVPAAQAASSGWYYQYGVPMQQMGQANHSSGPQASAQPMVTIPRQTADGLKESDPMRSRSARYPKAGDASSEIGQQPAGECEHRRLDEANPPPSASATQAEFLTPSGSSKGNEMPAELVTENPTQQGRLPSIGSLINKP</sequence>
<feature type="compositionally biased region" description="Polar residues" evidence="1">
    <location>
        <begin position="1"/>
        <end position="40"/>
    </location>
</feature>
<dbReference type="EMBL" id="KV453843">
    <property type="protein sequence ID" value="ODV88616.1"/>
    <property type="molecule type" value="Genomic_DNA"/>
</dbReference>
<dbReference type="Proteomes" id="UP000095023">
    <property type="component" value="Unassembled WGS sequence"/>
</dbReference>
<protein>
    <submittedName>
        <fullName evidence="2">Uncharacterized protein</fullName>
    </submittedName>
</protein>
<dbReference type="AlphaFoldDB" id="A0A1E4TA35"/>
<keyword evidence="3" id="KW-1185">Reference proteome</keyword>
<feature type="compositionally biased region" description="Polar residues" evidence="1">
    <location>
        <begin position="539"/>
        <end position="555"/>
    </location>
</feature>
<feature type="compositionally biased region" description="Basic and acidic residues" evidence="1">
    <location>
        <begin position="47"/>
        <end position="59"/>
    </location>
</feature>
<organism evidence="2 3">
    <name type="scientific">Tortispora caseinolytica NRRL Y-17796</name>
    <dbReference type="NCBI Taxonomy" id="767744"/>
    <lineage>
        <taxon>Eukaryota</taxon>
        <taxon>Fungi</taxon>
        <taxon>Dikarya</taxon>
        <taxon>Ascomycota</taxon>
        <taxon>Saccharomycotina</taxon>
        <taxon>Trigonopsidomycetes</taxon>
        <taxon>Trigonopsidales</taxon>
        <taxon>Trigonopsidaceae</taxon>
        <taxon>Tortispora</taxon>
    </lineage>
</organism>
<feature type="compositionally biased region" description="Low complexity" evidence="1">
    <location>
        <begin position="66"/>
        <end position="83"/>
    </location>
</feature>
<reference evidence="3" key="1">
    <citation type="submission" date="2016-02" db="EMBL/GenBank/DDBJ databases">
        <title>Comparative genomics of biotechnologically important yeasts.</title>
        <authorList>
            <consortium name="DOE Joint Genome Institute"/>
            <person name="Riley R."/>
            <person name="Haridas S."/>
            <person name="Wolfe K.H."/>
            <person name="Lopes M.R."/>
            <person name="Hittinger C.T."/>
            <person name="Goker M."/>
            <person name="Salamov A."/>
            <person name="Wisecaver J."/>
            <person name="Long T.M."/>
            <person name="Aerts A.L."/>
            <person name="Barry K."/>
            <person name="Choi C."/>
            <person name="Clum A."/>
            <person name="Coughlan A.Y."/>
            <person name="Deshpande S."/>
            <person name="Douglass A.P."/>
            <person name="Hanson S.J."/>
            <person name="Klenk H.-P."/>
            <person name="Labutti K."/>
            <person name="Lapidus A."/>
            <person name="Lindquist E."/>
            <person name="Lipzen A."/>
            <person name="Meier-Kolthoff J.P."/>
            <person name="Ohm R.A."/>
            <person name="Otillar R.P."/>
            <person name="Pangilinan J."/>
            <person name="Peng Y."/>
            <person name="Rokas A."/>
            <person name="Rosa C.A."/>
            <person name="Scheuner C."/>
            <person name="Sibirny A.A."/>
            <person name="Slot J.C."/>
            <person name="Stielow J.B."/>
            <person name="Sun H."/>
            <person name="Kurtzman C.P."/>
            <person name="Blackwell M."/>
            <person name="Jeffries T.W."/>
            <person name="Grigoriev I.V."/>
        </authorList>
    </citation>
    <scope>NUCLEOTIDE SEQUENCE [LARGE SCALE GENOMIC DNA]</scope>
    <source>
        <strain evidence="3">NRRL Y-17796</strain>
    </source>
</reference>
<feature type="compositionally biased region" description="Polar residues" evidence="1">
    <location>
        <begin position="85"/>
        <end position="98"/>
    </location>
</feature>
<gene>
    <name evidence="2" type="ORF">CANCADRAFT_45123</name>
</gene>